<dbReference type="Proteomes" id="UP000272117">
    <property type="component" value="Unassembled WGS sequence"/>
</dbReference>
<sequence length="403" mass="45397">MVVTSAGDTLKGFIDHQEWLQNPGAITFKSTETSTTEQKFTPANSVYVEVLGIEAYQSARVSISQAPVDLSSLTHGADTTSVQDTVFLKVTHAGPSVSLFTYKDKIKLRFYLKEHTAGTPYQELLYRRYFKVGQAEYVATDPLYRNQLWALAIRYQGNSQGLLNKIKTSDYAKNDLLPLVRQINGPETKQASAVPFKKLPRTRFMLGLWLNRATMTNDKEQLVGAQEFSSYLPKFSLGIDAFANPATQRLLLRTEFSVSMAAPRVQHEVQKGSSSTYVYQYEYKQLSASLNPQVLYNLYNRDNFKVHLAAGLIATKASYSKDKFTTTYNIVPGEVSTAAILENYEQPETFWYSYTARAGMMLFNNLDVSLLYTTNNISRRVDYAINTQSISAGVSYLFARKVN</sequence>
<name>A0A3M9MTF0_9BACT</name>
<comment type="caution">
    <text evidence="1">The sequence shown here is derived from an EMBL/GenBank/DDBJ whole genome shotgun (WGS) entry which is preliminary data.</text>
</comment>
<dbReference type="InterPro" id="IPR011250">
    <property type="entry name" value="OMP/PagP_B-barrel"/>
</dbReference>
<dbReference type="EMBL" id="RJJD01000004">
    <property type="protein sequence ID" value="RNI28769.1"/>
    <property type="molecule type" value="Genomic_DNA"/>
</dbReference>
<dbReference type="SUPFAM" id="SSF56925">
    <property type="entry name" value="OMPA-like"/>
    <property type="match status" value="1"/>
</dbReference>
<proteinExistence type="predicted"/>
<dbReference type="AlphaFoldDB" id="A0A3M9MTF0"/>
<protein>
    <recommendedName>
        <fullName evidence="3">Outer membrane protein beta-barrel domain-containing protein</fullName>
    </recommendedName>
</protein>
<accession>A0A3M9MTF0</accession>
<evidence type="ECO:0000313" key="2">
    <source>
        <dbReference type="Proteomes" id="UP000272117"/>
    </source>
</evidence>
<reference evidence="1 2" key="1">
    <citation type="submission" date="2018-11" db="EMBL/GenBank/DDBJ databases">
        <title>Rufibacter latericius sp. nov., isolated from water in Baiyang Lake.</title>
        <authorList>
            <person name="Yang Y."/>
        </authorList>
    </citation>
    <scope>NUCLEOTIDE SEQUENCE [LARGE SCALE GENOMIC DNA]</scope>
    <source>
        <strain evidence="1 2">R-22-1c-1</strain>
    </source>
</reference>
<organism evidence="1 2">
    <name type="scientific">Rufibacter latericius</name>
    <dbReference type="NCBI Taxonomy" id="2487040"/>
    <lineage>
        <taxon>Bacteria</taxon>
        <taxon>Pseudomonadati</taxon>
        <taxon>Bacteroidota</taxon>
        <taxon>Cytophagia</taxon>
        <taxon>Cytophagales</taxon>
        <taxon>Hymenobacteraceae</taxon>
        <taxon>Rufibacter</taxon>
    </lineage>
</organism>
<keyword evidence="2" id="KW-1185">Reference proteome</keyword>
<evidence type="ECO:0008006" key="3">
    <source>
        <dbReference type="Google" id="ProtNLM"/>
    </source>
</evidence>
<evidence type="ECO:0000313" key="1">
    <source>
        <dbReference type="EMBL" id="RNI28769.1"/>
    </source>
</evidence>
<gene>
    <name evidence="1" type="ORF">EFB08_09070</name>
</gene>